<evidence type="ECO:0000256" key="3">
    <source>
        <dbReference type="ARBA" id="ARBA00022630"/>
    </source>
</evidence>
<evidence type="ECO:0000256" key="7">
    <source>
        <dbReference type="ARBA" id="ARBA00023002"/>
    </source>
</evidence>
<proteinExistence type="predicted"/>
<evidence type="ECO:0000313" key="10">
    <source>
        <dbReference type="EMBL" id="NDJ92182.1"/>
    </source>
</evidence>
<dbReference type="EC" id="1.6.2.4" evidence="8"/>
<comment type="cofactor">
    <cofactor evidence="2">
        <name>FAD</name>
        <dbReference type="ChEBI" id="CHEBI:57692"/>
    </cofactor>
</comment>
<feature type="domain" description="Oxidoreductase FAD/NAD(P)-binding" evidence="9">
    <location>
        <begin position="1"/>
        <end position="112"/>
    </location>
</feature>
<dbReference type="GO" id="GO:0050660">
    <property type="term" value="F:flavin adenine dinucleotide binding"/>
    <property type="evidence" value="ECO:0007669"/>
    <property type="project" value="TreeGrafter"/>
</dbReference>
<dbReference type="GO" id="GO:0003958">
    <property type="term" value="F:NADPH-hemoprotein reductase activity"/>
    <property type="evidence" value="ECO:0007669"/>
    <property type="project" value="UniProtKB-EC"/>
</dbReference>
<comment type="cofactor">
    <cofactor evidence="1">
        <name>FMN</name>
        <dbReference type="ChEBI" id="CHEBI:58210"/>
    </cofactor>
</comment>
<dbReference type="EMBL" id="GHBP01000189">
    <property type="protein sequence ID" value="NDJ92182.1"/>
    <property type="molecule type" value="Transcribed_RNA"/>
</dbReference>
<evidence type="ECO:0000256" key="8">
    <source>
        <dbReference type="ARBA" id="ARBA00023797"/>
    </source>
</evidence>
<dbReference type="InterPro" id="IPR039261">
    <property type="entry name" value="FNR_nucleotide-bd"/>
</dbReference>
<protein>
    <recommendedName>
        <fullName evidence="8">NADPH--hemoprotein reductase</fullName>
        <ecNumber evidence="8">1.6.2.4</ecNumber>
    </recommendedName>
</protein>
<keyword evidence="6" id="KW-0521">NADP</keyword>
<evidence type="ECO:0000256" key="2">
    <source>
        <dbReference type="ARBA" id="ARBA00001974"/>
    </source>
</evidence>
<evidence type="ECO:0000256" key="6">
    <source>
        <dbReference type="ARBA" id="ARBA00022857"/>
    </source>
</evidence>
<dbReference type="FunFam" id="3.40.50.80:FF:000001">
    <property type="entry name" value="NADPH--cytochrome P450 reductase 1"/>
    <property type="match status" value="1"/>
</dbReference>
<dbReference type="InterPro" id="IPR001709">
    <property type="entry name" value="Flavoprot_Pyr_Nucl_cyt_Rdtase"/>
</dbReference>
<dbReference type="PANTHER" id="PTHR19384:SF17">
    <property type="entry name" value="NADPH--CYTOCHROME P450 REDUCTASE"/>
    <property type="match status" value="1"/>
</dbReference>
<dbReference type="PANTHER" id="PTHR19384">
    <property type="entry name" value="NITRIC OXIDE SYNTHASE-RELATED"/>
    <property type="match status" value="1"/>
</dbReference>
<keyword evidence="7" id="KW-0560">Oxidoreductase</keyword>
<name>A0A6G3MDS7_HENSL</name>
<dbReference type="Pfam" id="PF00175">
    <property type="entry name" value="NAD_binding_1"/>
    <property type="match status" value="1"/>
</dbReference>
<dbReference type="SUPFAM" id="SSF52343">
    <property type="entry name" value="Ferredoxin reductase-like, C-terminal NADP-linked domain"/>
    <property type="match status" value="1"/>
</dbReference>
<evidence type="ECO:0000256" key="5">
    <source>
        <dbReference type="ARBA" id="ARBA00022827"/>
    </source>
</evidence>
<keyword evidence="4" id="KW-0288">FMN</keyword>
<reference evidence="10" key="1">
    <citation type="submission" date="2018-11" db="EMBL/GenBank/DDBJ databases">
        <title>Henneguya salminicola genome and transcriptome.</title>
        <authorList>
            <person name="Yahalomi D."/>
            <person name="Atkinson S.D."/>
            <person name="Neuhof M."/>
            <person name="Chang E.S."/>
            <person name="Philippe H."/>
            <person name="Cartwright P."/>
            <person name="Bartholomew J.L."/>
            <person name="Huchon D."/>
        </authorList>
    </citation>
    <scope>NUCLEOTIDE SEQUENCE</scope>
    <source>
        <strain evidence="10">Hz1</strain>
        <tissue evidence="10">Whole</tissue>
    </source>
</reference>
<dbReference type="InterPro" id="IPR001433">
    <property type="entry name" value="OxRdtase_FAD/NAD-bd"/>
</dbReference>
<accession>A0A6G3MDS7</accession>
<dbReference type="GO" id="GO:0005829">
    <property type="term" value="C:cytosol"/>
    <property type="evidence" value="ECO:0007669"/>
    <property type="project" value="TreeGrafter"/>
</dbReference>
<dbReference type="AlphaFoldDB" id="A0A6G3MDS7"/>
<evidence type="ECO:0000259" key="9">
    <source>
        <dbReference type="Pfam" id="PF00175"/>
    </source>
</evidence>
<dbReference type="PRINTS" id="PR00371">
    <property type="entry name" value="FPNCR"/>
</dbReference>
<evidence type="ECO:0000256" key="4">
    <source>
        <dbReference type="ARBA" id="ARBA00022643"/>
    </source>
</evidence>
<keyword evidence="3" id="KW-0285">Flavoprotein</keyword>
<organism evidence="10">
    <name type="scientific">Henneguya salminicola</name>
    <name type="common">Myxosporean</name>
    <dbReference type="NCBI Taxonomy" id="69463"/>
    <lineage>
        <taxon>Eukaryota</taxon>
        <taxon>Metazoa</taxon>
        <taxon>Cnidaria</taxon>
        <taxon>Myxozoa</taxon>
        <taxon>Myxosporea</taxon>
        <taxon>Bivalvulida</taxon>
        <taxon>Platysporina</taxon>
        <taxon>Myxobolidae</taxon>
        <taxon>Henneguya</taxon>
    </lineage>
</organism>
<sequence>MIGCGTGVAPYRGFIQNRAIFKQTSPSSMIGNMILFYGCRNKNIDYLFEDELQKYYHDGILSHIFCAFSRDSEKKYYITQEIIKNKSLIWLNLQKGAHIYICGEAAKILKDVQEAIYIAIQGTSNMDDSQVINYVKDMNRKGRYCVDVW</sequence>
<evidence type="ECO:0000256" key="1">
    <source>
        <dbReference type="ARBA" id="ARBA00001917"/>
    </source>
</evidence>
<keyword evidence="5" id="KW-0274">FAD</keyword>
<dbReference type="Gene3D" id="3.40.50.80">
    <property type="entry name" value="Nucleotide-binding domain of ferredoxin-NADP reductase (FNR) module"/>
    <property type="match status" value="1"/>
</dbReference>
<dbReference type="GO" id="GO:0010181">
    <property type="term" value="F:FMN binding"/>
    <property type="evidence" value="ECO:0007669"/>
    <property type="project" value="TreeGrafter"/>
</dbReference>